<name>A0A0A0EM04_9GAMM</name>
<sequence length="230" mass="25577">MNPVVVLRLLLAVAYPLLAHRASVDGDNALAAVALLDLVLIVLLQPLARWRGWAWVLLAISVAGLWALRDGNVPVLLLLAPPMLFAAWVSWFFGRSLRPGRVPLISRIVAALEACEPSALKPELQRYTRRLTFAWALLLGLLALADGVLALIAVPDGVLVRLGHPPVLSVSQQAWSWFANLLDYGILGGFFIGEYLLRQRLFPDPPYRNFLDFLRRMGQLGPAFWRGLFR</sequence>
<evidence type="ECO:0000313" key="3">
    <source>
        <dbReference type="Proteomes" id="UP000030017"/>
    </source>
</evidence>
<feature type="transmembrane region" description="Helical" evidence="1">
    <location>
        <begin position="52"/>
        <end position="69"/>
    </location>
</feature>
<protein>
    <recommendedName>
        <fullName evidence="4">Ketosynthase</fullName>
    </recommendedName>
</protein>
<organism evidence="2 3">
    <name type="scientific">Lysobacter concretionis Ko07 = DSM 16239</name>
    <dbReference type="NCBI Taxonomy" id="1122185"/>
    <lineage>
        <taxon>Bacteria</taxon>
        <taxon>Pseudomonadati</taxon>
        <taxon>Pseudomonadota</taxon>
        <taxon>Gammaproteobacteria</taxon>
        <taxon>Lysobacterales</taxon>
        <taxon>Lysobacteraceae</taxon>
        <taxon>Novilysobacter</taxon>
    </lineage>
</organism>
<proteinExistence type="predicted"/>
<feature type="transmembrane region" description="Helical" evidence="1">
    <location>
        <begin position="174"/>
        <end position="197"/>
    </location>
</feature>
<feature type="transmembrane region" description="Helical" evidence="1">
    <location>
        <begin position="75"/>
        <end position="94"/>
    </location>
</feature>
<gene>
    <name evidence="2" type="ORF">N792_11245</name>
</gene>
<reference evidence="2 3" key="1">
    <citation type="submission" date="2013-08" db="EMBL/GenBank/DDBJ databases">
        <title>Genome sequencing of Lysobacter.</title>
        <authorList>
            <person name="Zhang S."/>
            <person name="Wang G."/>
        </authorList>
    </citation>
    <scope>NUCLEOTIDE SEQUENCE [LARGE SCALE GENOMIC DNA]</scope>
    <source>
        <strain evidence="2 3">Ko07</strain>
    </source>
</reference>
<dbReference type="AlphaFoldDB" id="A0A0A0EM04"/>
<dbReference type="STRING" id="1122185.N792_11245"/>
<evidence type="ECO:0000313" key="2">
    <source>
        <dbReference type="EMBL" id="KGM51310.1"/>
    </source>
</evidence>
<dbReference type="OrthoDB" id="6023795at2"/>
<evidence type="ECO:0000256" key="1">
    <source>
        <dbReference type="SAM" id="Phobius"/>
    </source>
</evidence>
<keyword evidence="1" id="KW-0812">Transmembrane</keyword>
<evidence type="ECO:0008006" key="4">
    <source>
        <dbReference type="Google" id="ProtNLM"/>
    </source>
</evidence>
<feature type="transmembrane region" description="Helical" evidence="1">
    <location>
        <begin position="131"/>
        <end position="154"/>
    </location>
</feature>
<keyword evidence="1" id="KW-0472">Membrane</keyword>
<feature type="transmembrane region" description="Helical" evidence="1">
    <location>
        <begin position="29"/>
        <end position="45"/>
    </location>
</feature>
<keyword evidence="3" id="KW-1185">Reference proteome</keyword>
<accession>A0A0A0EM04</accession>
<dbReference type="RefSeq" id="WP_036194532.1">
    <property type="nucleotide sequence ID" value="NZ_AVPS01000007.1"/>
</dbReference>
<keyword evidence="1" id="KW-1133">Transmembrane helix</keyword>
<comment type="caution">
    <text evidence="2">The sequence shown here is derived from an EMBL/GenBank/DDBJ whole genome shotgun (WGS) entry which is preliminary data.</text>
</comment>
<dbReference type="Proteomes" id="UP000030017">
    <property type="component" value="Unassembled WGS sequence"/>
</dbReference>
<dbReference type="eggNOG" id="COG4648">
    <property type="taxonomic scope" value="Bacteria"/>
</dbReference>
<dbReference type="EMBL" id="AVPS01000007">
    <property type="protein sequence ID" value="KGM51310.1"/>
    <property type="molecule type" value="Genomic_DNA"/>
</dbReference>